<comment type="caution">
    <text evidence="4">The sequence shown here is derived from an EMBL/GenBank/DDBJ whole genome shotgun (WGS) entry which is preliminary data.</text>
</comment>
<dbReference type="Gene3D" id="1.10.443.10">
    <property type="entry name" value="Intergrase catalytic core"/>
    <property type="match status" value="1"/>
</dbReference>
<accession>E0Q6S2</accession>
<dbReference type="GO" id="GO:0015074">
    <property type="term" value="P:DNA integration"/>
    <property type="evidence" value="ECO:0007669"/>
    <property type="project" value="InterPro"/>
</dbReference>
<dbReference type="EMBL" id="AEEQ01000009">
    <property type="protein sequence ID" value="EFM41437.1"/>
    <property type="molecule type" value="Genomic_DNA"/>
</dbReference>
<dbReference type="PROSITE" id="PS51898">
    <property type="entry name" value="TYR_RECOMBINASE"/>
    <property type="match status" value="1"/>
</dbReference>
<proteinExistence type="predicted"/>
<dbReference type="HOGENOM" id="CLU_027562_17_2_11"/>
<dbReference type="PANTHER" id="PTHR30349">
    <property type="entry name" value="PHAGE INTEGRASE-RELATED"/>
    <property type="match status" value="1"/>
</dbReference>
<protein>
    <submittedName>
        <fullName evidence="4">Site-specific recombinase, phage integrase family</fullName>
    </submittedName>
</protein>
<evidence type="ECO:0000313" key="4">
    <source>
        <dbReference type="EMBL" id="EFM41437.1"/>
    </source>
</evidence>
<dbReference type="InterPro" id="IPR013762">
    <property type="entry name" value="Integrase-like_cat_sf"/>
</dbReference>
<evidence type="ECO:0000313" key="5">
    <source>
        <dbReference type="Proteomes" id="UP000003323"/>
    </source>
</evidence>
<feature type="domain" description="Tyr recombinase" evidence="3">
    <location>
        <begin position="70"/>
        <end position="274"/>
    </location>
</feature>
<reference evidence="4 5" key="1">
    <citation type="submission" date="2010-08" db="EMBL/GenBank/DDBJ databases">
        <authorList>
            <person name="Muzny D."/>
            <person name="Qin X."/>
            <person name="Deng J."/>
            <person name="Jiang H."/>
            <person name="Liu Y."/>
            <person name="Qu J."/>
            <person name="Song X.-Z."/>
            <person name="Zhang L."/>
            <person name="Thornton R."/>
            <person name="Coyle M."/>
            <person name="Francisco L."/>
            <person name="Jackson L."/>
            <person name="Javaid M."/>
            <person name="Korchina V."/>
            <person name="Kovar C."/>
            <person name="Mata R."/>
            <person name="Mathew T."/>
            <person name="Ngo R."/>
            <person name="Nguyen L."/>
            <person name="Nguyen N."/>
            <person name="Okwuonu G."/>
            <person name="Ongeri F."/>
            <person name="Pham C."/>
            <person name="Simmons D."/>
            <person name="Wilczek-Boney K."/>
            <person name="Hale W."/>
            <person name="Jakkamsetti A."/>
            <person name="Pham P."/>
            <person name="Ruth R."/>
            <person name="San Lucas F."/>
            <person name="Warren J."/>
            <person name="Zhang J."/>
            <person name="Zhao Z."/>
            <person name="Zhou C."/>
            <person name="Zhu D."/>
            <person name="Lee S."/>
            <person name="Bess C."/>
            <person name="Blankenburg K."/>
            <person name="Forbes L."/>
            <person name="Fu Q."/>
            <person name="Gubbala S."/>
            <person name="Hirani K."/>
            <person name="Jayaseelan J.C."/>
            <person name="Lara F."/>
            <person name="Munidasa M."/>
            <person name="Palculict T."/>
            <person name="Patil S."/>
            <person name="Pu L.-L."/>
            <person name="Saada N."/>
            <person name="Tang L."/>
            <person name="Weissenberger G."/>
            <person name="Zhu Y."/>
            <person name="Hemphill L."/>
            <person name="Shang Y."/>
            <person name="Youmans B."/>
            <person name="Ayvaz T."/>
            <person name="Ross M."/>
            <person name="Santibanez J."/>
            <person name="Aqrawi P."/>
            <person name="Gross S."/>
            <person name="Joshi V."/>
            <person name="Fowler G."/>
            <person name="Nazareth L."/>
            <person name="Reid J."/>
            <person name="Worley K."/>
            <person name="Petrosino J."/>
            <person name="Highlander S."/>
            <person name="Gibbs R."/>
        </authorList>
    </citation>
    <scope>NUCLEOTIDE SEQUENCE [LARGE SCALE GENOMIC DNA]</scope>
    <source>
        <strain evidence="4 5">ATCC 27679</strain>
    </source>
</reference>
<sequence length="280" mass="31388">MKLEEVTPRMLNDVYVAMMQGDTLSGRKSGGSYVNQIHDNITLVFQHAIKEGILVSNPCDKADPPKMDTKPKKAIHPDKVRELVAELDPTDPHECAYLLAVTLGLRRGEICGLSWNDIDFERNIVDISHSYDNLGNLKGTKIKAGMRLLPLSPVTKDALLKMKEAQAAQFAKTNSFRKPEEGYLEQTEDGPVIAGHYGERVQSGTMSRWWSVDRKEFGLEGYTLHELRHTYLTMLAMGGVHPKVMQELASHYSSQITMDIYTHVNMDAKRAAVDAVSKLF</sequence>
<evidence type="ECO:0000256" key="1">
    <source>
        <dbReference type="ARBA" id="ARBA00023125"/>
    </source>
</evidence>
<dbReference type="SUPFAM" id="SSF56349">
    <property type="entry name" value="DNA breaking-rejoining enzymes"/>
    <property type="match status" value="1"/>
</dbReference>
<evidence type="ECO:0000259" key="3">
    <source>
        <dbReference type="PROSITE" id="PS51898"/>
    </source>
</evidence>
<gene>
    <name evidence="4" type="ORF">HMPREF0168_0830</name>
</gene>
<dbReference type="GO" id="GO:0006310">
    <property type="term" value="P:DNA recombination"/>
    <property type="evidence" value="ECO:0007669"/>
    <property type="project" value="UniProtKB-KW"/>
</dbReference>
<dbReference type="InterPro" id="IPR050090">
    <property type="entry name" value="Tyrosine_recombinase_XerCD"/>
</dbReference>
<dbReference type="InterPro" id="IPR010998">
    <property type="entry name" value="Integrase_recombinase_N"/>
</dbReference>
<dbReference type="AlphaFoldDB" id="E0Q6S2"/>
<dbReference type="GO" id="GO:0003677">
    <property type="term" value="F:DNA binding"/>
    <property type="evidence" value="ECO:0007669"/>
    <property type="project" value="UniProtKB-KW"/>
</dbReference>
<keyword evidence="2" id="KW-0233">DNA recombination</keyword>
<dbReference type="InterPro" id="IPR011010">
    <property type="entry name" value="DNA_brk_join_enz"/>
</dbReference>
<dbReference type="InterPro" id="IPR002104">
    <property type="entry name" value="Integrase_catalytic"/>
</dbReference>
<keyword evidence="1" id="KW-0238">DNA-binding</keyword>
<organism evidence="4 5">
    <name type="scientific">Bifidobacterium dentium ATCC 27679</name>
    <dbReference type="NCBI Taxonomy" id="871562"/>
    <lineage>
        <taxon>Bacteria</taxon>
        <taxon>Bacillati</taxon>
        <taxon>Actinomycetota</taxon>
        <taxon>Actinomycetes</taxon>
        <taxon>Bifidobacteriales</taxon>
        <taxon>Bifidobacteriaceae</taxon>
        <taxon>Bifidobacterium</taxon>
    </lineage>
</organism>
<dbReference type="PANTHER" id="PTHR30349:SF91">
    <property type="entry name" value="INTA PROTEIN"/>
    <property type="match status" value="1"/>
</dbReference>
<name>E0Q6S2_9BIFI</name>
<evidence type="ECO:0000256" key="2">
    <source>
        <dbReference type="ARBA" id="ARBA00023172"/>
    </source>
</evidence>
<dbReference type="CDD" id="cd01189">
    <property type="entry name" value="INT_ICEBs1_C_like"/>
    <property type="match status" value="1"/>
</dbReference>
<dbReference type="Proteomes" id="UP000003323">
    <property type="component" value="Unassembled WGS sequence"/>
</dbReference>
<dbReference type="Gene3D" id="1.10.150.130">
    <property type="match status" value="1"/>
</dbReference>
<dbReference type="Pfam" id="PF00589">
    <property type="entry name" value="Phage_integrase"/>
    <property type="match status" value="1"/>
</dbReference>